<dbReference type="STRING" id="89059.LAC1533_1777"/>
<feature type="domain" description="DUF7884" evidence="7">
    <location>
        <begin position="6"/>
        <end position="94"/>
    </location>
</feature>
<name>A0A0R2K1K4_9LACO</name>
<dbReference type="Pfam" id="PF25371">
    <property type="entry name" value="DUF7884"/>
    <property type="match status" value="1"/>
</dbReference>
<evidence type="ECO:0000256" key="4">
    <source>
        <dbReference type="ARBA" id="ARBA00022691"/>
    </source>
</evidence>
<sequence>MLEKTIYRKLLSNAFDIPVSVTYWDGKTEDYGRGTPEVKVEIRQAFPLKELTSAPTLVLGEAYMNEDLLIEGDHAIQKLVTSAFRKSGSFLKKNSFLKHLPKMSHSKTDSKEDIQSHYDIGNDFYGMWLDKTMTYSCAYFQHEDDTLEQAQINKVHHILNKLDITDGGSLLDIGSGWGTVLFIAAEEYGVHATGVTLSQEQYNYTKQQIKQRHLEDKIDVYLEDYRDLKGQYDYVTSVGMFEHVGKENLAEYFQTVKRLLKPNGRALIHGITGQHDGAGVDPFIIKYIFPGGYIPNMVENLQHVMDAGLQLTDLEPLRRHYQKTLEHWQNNFAANYTVVEGRYGHKFARMWDLYLQACAASFEAGNIDVMQYLLINGTSGTGTPMTRQYIYDADNK</sequence>
<comment type="similarity">
    <text evidence="1">Belongs to the CFA/CMAS family.</text>
</comment>
<evidence type="ECO:0000256" key="5">
    <source>
        <dbReference type="ARBA" id="ARBA00023098"/>
    </source>
</evidence>
<reference evidence="9" key="3">
    <citation type="submission" date="2016-11" db="EMBL/GenBank/DDBJ databases">
        <authorList>
            <person name="Jaros S."/>
            <person name="Januszkiewicz K."/>
            <person name="Wedrychowicz H."/>
        </authorList>
    </citation>
    <scope>NUCLEOTIDE SEQUENCE [LARGE SCALE GENOMIC DNA]</scope>
    <source>
        <strain evidence="9">ACA-DC 1533</strain>
    </source>
</reference>
<dbReference type="SUPFAM" id="SSF53335">
    <property type="entry name" value="S-adenosyl-L-methionine-dependent methyltransferases"/>
    <property type="match status" value="1"/>
</dbReference>
<evidence type="ECO:0000256" key="1">
    <source>
        <dbReference type="ARBA" id="ARBA00010815"/>
    </source>
</evidence>
<dbReference type="EMBL" id="LT630287">
    <property type="protein sequence ID" value="SFV41200.1"/>
    <property type="molecule type" value="Genomic_DNA"/>
</dbReference>
<reference evidence="8 10" key="1">
    <citation type="journal article" date="2015" name="Genome Announc.">
        <title>Expanding the biotechnology potential of lactobacilli through comparative genomics of 213 strains and associated genera.</title>
        <authorList>
            <person name="Sun Z."/>
            <person name="Harris H.M."/>
            <person name="McCann A."/>
            <person name="Guo C."/>
            <person name="Argimon S."/>
            <person name="Zhang W."/>
            <person name="Yang X."/>
            <person name="Jeffery I.B."/>
            <person name="Cooney J.C."/>
            <person name="Kagawa T.F."/>
            <person name="Liu W."/>
            <person name="Song Y."/>
            <person name="Salvetti E."/>
            <person name="Wrobel A."/>
            <person name="Rasinkangas P."/>
            <person name="Parkhill J."/>
            <person name="Rea M.C."/>
            <person name="O'Sullivan O."/>
            <person name="Ritari J."/>
            <person name="Douillard F.P."/>
            <person name="Paul Ross R."/>
            <person name="Yang R."/>
            <person name="Briner A.E."/>
            <person name="Felis G.E."/>
            <person name="de Vos W.M."/>
            <person name="Barrangou R."/>
            <person name="Klaenhammer T.R."/>
            <person name="Caufield P.W."/>
            <person name="Cui Y."/>
            <person name="Zhang H."/>
            <person name="O'Toole P.W."/>
        </authorList>
    </citation>
    <scope>NUCLEOTIDE SEQUENCE [LARGE SCALE GENOMIC DNA]</scope>
    <source>
        <strain evidence="8 10">DSM 15353</strain>
    </source>
</reference>
<reference evidence="11" key="2">
    <citation type="submission" date="2016-11" db="EMBL/GenBank/DDBJ databases">
        <authorList>
            <person name="Papadimitriou K."/>
        </authorList>
    </citation>
    <scope>NUCLEOTIDE SEQUENCE [LARGE SCALE GENOMIC DNA]</scope>
    <source>
        <strain evidence="11">ACA-DC 1533</strain>
    </source>
</reference>
<dbReference type="EMBL" id="JQBK01000089">
    <property type="protein sequence ID" value="KRN81045.1"/>
    <property type="molecule type" value="Genomic_DNA"/>
</dbReference>
<organism evidence="8 10">
    <name type="scientific">Ligilactobacillus acidipiscis</name>
    <dbReference type="NCBI Taxonomy" id="89059"/>
    <lineage>
        <taxon>Bacteria</taxon>
        <taxon>Bacillati</taxon>
        <taxon>Bacillota</taxon>
        <taxon>Bacilli</taxon>
        <taxon>Lactobacillales</taxon>
        <taxon>Lactobacillaceae</taxon>
        <taxon>Ligilactobacillus</taxon>
    </lineage>
</organism>
<gene>
    <name evidence="8" type="ORF">IV43_GL002168</name>
    <name evidence="9" type="ORF">LAC1533_1777</name>
</gene>
<evidence type="ECO:0000256" key="6">
    <source>
        <dbReference type="PIRSR" id="PIRSR003085-1"/>
    </source>
</evidence>
<evidence type="ECO:0000313" key="8">
    <source>
        <dbReference type="EMBL" id="KRN81045.1"/>
    </source>
</evidence>
<evidence type="ECO:0000256" key="2">
    <source>
        <dbReference type="ARBA" id="ARBA00022603"/>
    </source>
</evidence>
<evidence type="ECO:0000259" key="7">
    <source>
        <dbReference type="Pfam" id="PF25371"/>
    </source>
</evidence>
<dbReference type="GO" id="GO:0032259">
    <property type="term" value="P:methylation"/>
    <property type="evidence" value="ECO:0007669"/>
    <property type="project" value="UniProtKB-KW"/>
</dbReference>
<dbReference type="InterPro" id="IPR003333">
    <property type="entry name" value="CMAS"/>
</dbReference>
<dbReference type="Proteomes" id="UP000051491">
    <property type="component" value="Unassembled WGS sequence"/>
</dbReference>
<accession>A0A0R2K1K4</accession>
<dbReference type="PANTHER" id="PTHR43667:SF1">
    <property type="entry name" value="CYCLOPROPANE-FATTY-ACYL-PHOSPHOLIPID SYNTHASE"/>
    <property type="match status" value="1"/>
</dbReference>
<evidence type="ECO:0000313" key="9">
    <source>
        <dbReference type="EMBL" id="SFV41200.1"/>
    </source>
</evidence>
<keyword evidence="3 9" id="KW-0808">Transferase</keyword>
<dbReference type="InterPro" id="IPR029063">
    <property type="entry name" value="SAM-dependent_MTases_sf"/>
</dbReference>
<dbReference type="Gene3D" id="3.40.50.150">
    <property type="entry name" value="Vaccinia Virus protein VP39"/>
    <property type="match status" value="1"/>
</dbReference>
<dbReference type="GO" id="GO:0008825">
    <property type="term" value="F:cyclopropane-fatty-acyl-phospholipid synthase activity"/>
    <property type="evidence" value="ECO:0007669"/>
    <property type="project" value="UniProtKB-EC"/>
</dbReference>
<dbReference type="AlphaFoldDB" id="A0A0R2K1K4"/>
<dbReference type="KEGG" id="laca:LAC1533_1777"/>
<dbReference type="RefSeq" id="WP_010498428.1">
    <property type="nucleotide sequence ID" value="NZ_JQBK01000089.1"/>
</dbReference>
<evidence type="ECO:0000256" key="3">
    <source>
        <dbReference type="ARBA" id="ARBA00022679"/>
    </source>
</evidence>
<dbReference type="OrthoDB" id="9782855at2"/>
<dbReference type="EC" id="2.1.1.79" evidence="9"/>
<dbReference type="Pfam" id="PF02353">
    <property type="entry name" value="CMAS"/>
    <property type="match status" value="1"/>
</dbReference>
<feature type="active site" evidence="6">
    <location>
        <position position="358"/>
    </location>
</feature>
<evidence type="ECO:0000313" key="10">
    <source>
        <dbReference type="Proteomes" id="UP000051491"/>
    </source>
</evidence>
<dbReference type="Proteomes" id="UP000190935">
    <property type="component" value="Chromosome I"/>
</dbReference>
<keyword evidence="4" id="KW-0949">S-adenosyl-L-methionine</keyword>
<protein>
    <submittedName>
        <fullName evidence="8">Cyclopropane-fatty-acyl-phospholipid synthase</fullName>
        <ecNumber evidence="9">2.1.1.79</ecNumber>
    </submittedName>
</protein>
<dbReference type="GO" id="GO:0008610">
    <property type="term" value="P:lipid biosynthetic process"/>
    <property type="evidence" value="ECO:0007669"/>
    <property type="project" value="InterPro"/>
</dbReference>
<keyword evidence="2 9" id="KW-0489">Methyltransferase</keyword>
<dbReference type="GeneID" id="95349888"/>
<evidence type="ECO:0000313" key="11">
    <source>
        <dbReference type="Proteomes" id="UP000190935"/>
    </source>
</evidence>
<keyword evidence="5" id="KW-0443">Lipid metabolism</keyword>
<proteinExistence type="inferred from homology"/>
<dbReference type="PATRIC" id="fig|89059.3.peg.2288"/>
<dbReference type="InterPro" id="IPR057206">
    <property type="entry name" value="DUF7884"/>
</dbReference>
<dbReference type="PIRSF" id="PIRSF003085">
    <property type="entry name" value="CMAS"/>
    <property type="match status" value="1"/>
</dbReference>
<dbReference type="InterPro" id="IPR050723">
    <property type="entry name" value="CFA/CMAS"/>
</dbReference>
<dbReference type="PANTHER" id="PTHR43667">
    <property type="entry name" value="CYCLOPROPANE-FATTY-ACYL-PHOSPHOLIPID SYNTHASE"/>
    <property type="match status" value="1"/>
</dbReference>
<dbReference type="CDD" id="cd02440">
    <property type="entry name" value="AdoMet_MTases"/>
    <property type="match status" value="1"/>
</dbReference>